<keyword evidence="4 11" id="KW-0812">Transmembrane</keyword>
<keyword evidence="2 11" id="KW-0813">Transport</keyword>
<dbReference type="GO" id="GO:0034702">
    <property type="term" value="C:monoatomic ion channel complex"/>
    <property type="evidence" value="ECO:0007669"/>
    <property type="project" value="UniProtKB-KW"/>
</dbReference>
<evidence type="ECO:0000256" key="12">
    <source>
        <dbReference type="SAM" id="Phobius"/>
    </source>
</evidence>
<keyword evidence="8 11" id="KW-0406">Ion transport</keyword>
<dbReference type="Proteomes" id="UP000324832">
    <property type="component" value="Unassembled WGS sequence"/>
</dbReference>
<evidence type="ECO:0000256" key="10">
    <source>
        <dbReference type="ARBA" id="ARBA00023303"/>
    </source>
</evidence>
<evidence type="ECO:0000256" key="5">
    <source>
        <dbReference type="ARBA" id="ARBA00022882"/>
    </source>
</evidence>
<dbReference type="PANTHER" id="PTHR11767">
    <property type="entry name" value="INWARD RECTIFIER POTASSIUM CHANNEL"/>
    <property type="match status" value="1"/>
</dbReference>
<dbReference type="InterPro" id="IPR014756">
    <property type="entry name" value="Ig_E-set"/>
</dbReference>
<dbReference type="Gene3D" id="1.10.287.70">
    <property type="match status" value="1"/>
</dbReference>
<dbReference type="InterPro" id="IPR013518">
    <property type="entry name" value="K_chnl_inward-rec_Kir_cyto"/>
</dbReference>
<name>A0A5E4Q7Z0_9NEOP</name>
<dbReference type="PRINTS" id="PR01320">
    <property type="entry name" value="KIRCHANNEL"/>
</dbReference>
<dbReference type="GO" id="GO:0005242">
    <property type="term" value="F:inward rectifier potassium channel activity"/>
    <property type="evidence" value="ECO:0007669"/>
    <property type="project" value="InterPro"/>
</dbReference>
<evidence type="ECO:0000313" key="15">
    <source>
        <dbReference type="EMBL" id="VVC93107.1"/>
    </source>
</evidence>
<dbReference type="AlphaFoldDB" id="A0A5E4Q7Z0"/>
<dbReference type="PIRSF" id="PIRSF005465">
    <property type="entry name" value="GIRK_kir"/>
    <property type="match status" value="1"/>
</dbReference>
<dbReference type="GO" id="GO:1990573">
    <property type="term" value="P:potassium ion import across plasma membrane"/>
    <property type="evidence" value="ECO:0007669"/>
    <property type="project" value="TreeGrafter"/>
</dbReference>
<keyword evidence="9 12" id="KW-0472">Membrane</keyword>
<keyword evidence="5 11" id="KW-0851">Voltage-gated channel</keyword>
<dbReference type="Pfam" id="PF01007">
    <property type="entry name" value="IRK"/>
    <property type="match status" value="1"/>
</dbReference>
<sequence>MHFGRHTRRRTFYNIQRQHRIVLKNGELNIKRHKLNQLTLNLVNVFIESRWRWTILYCILVSLLQLLLFAGIWWLILFLHGDLENDHLPGTRNSTEWKPCVKEIYNFTSIFLFSIEVQTSIGYGSRSITLECPEAIFTMCIESIAGKIIQSVIIGVVFAKLTRPKNRIQTLIFSKNVIINQRDGDLCMLFRIGNTRKSRIIASKVQAFLLRYVKDGIDKLENVQINLNLNVEDDNNILFIFPITAVHKIDKTSPFYKLSARELLKLELEILVTFEGTIESTGQYVQARSSYTTVEILWGRRFLETLYYKKQKRGFVIDYSKFDETYRVNTPLCNAEDLRKYYYDREMAYNRLK</sequence>
<dbReference type="InterPro" id="IPR040445">
    <property type="entry name" value="Kir_TM"/>
</dbReference>
<accession>A0A5E4Q7Z0</accession>
<evidence type="ECO:0000256" key="8">
    <source>
        <dbReference type="ARBA" id="ARBA00023065"/>
    </source>
</evidence>
<evidence type="ECO:0000256" key="4">
    <source>
        <dbReference type="ARBA" id="ARBA00022692"/>
    </source>
</evidence>
<dbReference type="EMBL" id="FZQP02001526">
    <property type="protein sequence ID" value="VVC93107.1"/>
    <property type="molecule type" value="Genomic_DNA"/>
</dbReference>
<dbReference type="PANTHER" id="PTHR11767:SF113">
    <property type="entry name" value="INWARDLY RECTIFYING POTASSIUM CHANNEL 2, ISOFORM D"/>
    <property type="match status" value="1"/>
</dbReference>
<dbReference type="SUPFAM" id="SSF81324">
    <property type="entry name" value="Voltage-gated potassium channels"/>
    <property type="match status" value="1"/>
</dbReference>
<dbReference type="GO" id="GO:0005886">
    <property type="term" value="C:plasma membrane"/>
    <property type="evidence" value="ECO:0007669"/>
    <property type="project" value="TreeGrafter"/>
</dbReference>
<evidence type="ECO:0000256" key="6">
    <source>
        <dbReference type="ARBA" id="ARBA00022958"/>
    </source>
</evidence>
<dbReference type="InterPro" id="IPR041647">
    <property type="entry name" value="IRK_C"/>
</dbReference>
<evidence type="ECO:0000256" key="11">
    <source>
        <dbReference type="RuleBase" id="RU003822"/>
    </source>
</evidence>
<evidence type="ECO:0000256" key="7">
    <source>
        <dbReference type="ARBA" id="ARBA00022989"/>
    </source>
</evidence>
<feature type="domain" description="Potassium channel inwardly rectifying transmembrane" evidence="13">
    <location>
        <begin position="22"/>
        <end position="164"/>
    </location>
</feature>
<evidence type="ECO:0000259" key="13">
    <source>
        <dbReference type="Pfam" id="PF01007"/>
    </source>
</evidence>
<evidence type="ECO:0000313" key="16">
    <source>
        <dbReference type="Proteomes" id="UP000324832"/>
    </source>
</evidence>
<keyword evidence="16" id="KW-1185">Reference proteome</keyword>
<comment type="similarity">
    <text evidence="11">Belongs to the inward rectifier-type potassium channel (TC 1.A.2.1) family.</text>
</comment>
<dbReference type="SUPFAM" id="SSF81296">
    <property type="entry name" value="E set domains"/>
    <property type="match status" value="1"/>
</dbReference>
<evidence type="ECO:0000259" key="14">
    <source>
        <dbReference type="Pfam" id="PF17655"/>
    </source>
</evidence>
<dbReference type="Pfam" id="PF17655">
    <property type="entry name" value="IRK_C"/>
    <property type="match status" value="1"/>
</dbReference>
<evidence type="ECO:0008006" key="17">
    <source>
        <dbReference type="Google" id="ProtNLM"/>
    </source>
</evidence>
<proteinExistence type="inferred from homology"/>
<dbReference type="Gene3D" id="2.60.40.1400">
    <property type="entry name" value="G protein-activated inward rectifier potassium channel 1"/>
    <property type="match status" value="1"/>
</dbReference>
<evidence type="ECO:0000256" key="1">
    <source>
        <dbReference type="ARBA" id="ARBA00004141"/>
    </source>
</evidence>
<keyword evidence="6 11" id="KW-0630">Potassium</keyword>
<protein>
    <recommendedName>
        <fullName evidence="17">Inward rectifier potassium channel C-terminal domain-containing protein</fullName>
    </recommendedName>
</protein>
<reference evidence="15 16" key="1">
    <citation type="submission" date="2017-07" db="EMBL/GenBank/DDBJ databases">
        <authorList>
            <person name="Talla V."/>
            <person name="Backstrom N."/>
        </authorList>
    </citation>
    <scope>NUCLEOTIDE SEQUENCE [LARGE SCALE GENOMIC DNA]</scope>
</reference>
<keyword evidence="7 12" id="KW-1133">Transmembrane helix</keyword>
<feature type="transmembrane region" description="Helical" evidence="12">
    <location>
        <begin position="55"/>
        <end position="76"/>
    </location>
</feature>
<dbReference type="InterPro" id="IPR016449">
    <property type="entry name" value="K_chnl_inward-rec_Kir"/>
</dbReference>
<evidence type="ECO:0000256" key="3">
    <source>
        <dbReference type="ARBA" id="ARBA00022538"/>
    </source>
</evidence>
<comment type="subcellular location">
    <subcellularLocation>
        <location evidence="1 11">Membrane</location>
        <topology evidence="1 11">Multi-pass membrane protein</topology>
    </subcellularLocation>
</comment>
<gene>
    <name evidence="15" type="ORF">LSINAPIS_LOCUS5369</name>
</gene>
<evidence type="ECO:0000256" key="9">
    <source>
        <dbReference type="ARBA" id="ARBA00023136"/>
    </source>
</evidence>
<keyword evidence="10 11" id="KW-0407">Ion channel</keyword>
<evidence type="ECO:0000256" key="2">
    <source>
        <dbReference type="ARBA" id="ARBA00022448"/>
    </source>
</evidence>
<feature type="domain" description="Inward rectifier potassium channel C-terminal" evidence="14">
    <location>
        <begin position="171"/>
        <end position="339"/>
    </location>
</feature>
<dbReference type="GO" id="GO:0034765">
    <property type="term" value="P:regulation of monoatomic ion transmembrane transport"/>
    <property type="evidence" value="ECO:0007669"/>
    <property type="project" value="TreeGrafter"/>
</dbReference>
<keyword evidence="3 11" id="KW-0633">Potassium transport</keyword>
<organism evidence="15 16">
    <name type="scientific">Leptidea sinapis</name>
    <dbReference type="NCBI Taxonomy" id="189913"/>
    <lineage>
        <taxon>Eukaryota</taxon>
        <taxon>Metazoa</taxon>
        <taxon>Ecdysozoa</taxon>
        <taxon>Arthropoda</taxon>
        <taxon>Hexapoda</taxon>
        <taxon>Insecta</taxon>
        <taxon>Pterygota</taxon>
        <taxon>Neoptera</taxon>
        <taxon>Endopterygota</taxon>
        <taxon>Lepidoptera</taxon>
        <taxon>Glossata</taxon>
        <taxon>Ditrysia</taxon>
        <taxon>Papilionoidea</taxon>
        <taxon>Pieridae</taxon>
        <taxon>Dismorphiinae</taxon>
        <taxon>Leptidea</taxon>
    </lineage>
</organism>